<dbReference type="Pfam" id="PF00097">
    <property type="entry name" value="zf-C3HC4"/>
    <property type="match status" value="1"/>
</dbReference>
<keyword evidence="2" id="KW-0479">Metal-binding</keyword>
<dbReference type="SUPFAM" id="SSF57850">
    <property type="entry name" value="RING/U-box"/>
    <property type="match status" value="1"/>
</dbReference>
<keyword evidence="3" id="KW-0677">Repeat</keyword>
<dbReference type="PROSITE" id="PS51450">
    <property type="entry name" value="LRR"/>
    <property type="match status" value="1"/>
</dbReference>
<evidence type="ECO:0000313" key="9">
    <source>
        <dbReference type="Proteomes" id="UP000419144"/>
    </source>
</evidence>
<dbReference type="Gene3D" id="3.80.10.10">
    <property type="entry name" value="Ribonuclease Inhibitor"/>
    <property type="match status" value="2"/>
</dbReference>
<protein>
    <recommendedName>
        <fullName evidence="7">RING-type domain-containing protein</fullName>
    </recommendedName>
</protein>
<keyword evidence="5" id="KW-0862">Zinc</keyword>
<comment type="caution">
    <text evidence="8">The sequence shown here is derived from an EMBL/GenBank/DDBJ whole genome shotgun (WGS) entry which is preliminary data.</text>
</comment>
<evidence type="ECO:0000256" key="1">
    <source>
        <dbReference type="ARBA" id="ARBA00022614"/>
    </source>
</evidence>
<reference evidence="8" key="1">
    <citation type="submission" date="2019-11" db="EMBL/GenBank/DDBJ databases">
        <title>Leishmania tarentolae CDS.</title>
        <authorList>
            <person name="Goto Y."/>
            <person name="Yamagishi J."/>
        </authorList>
    </citation>
    <scope>NUCLEOTIDE SEQUENCE [LARGE SCALE GENOMIC DNA]</scope>
    <source>
        <strain evidence="8">Parrot Tar II</strain>
    </source>
</reference>
<dbReference type="InterPro" id="IPR025875">
    <property type="entry name" value="Leu-rich_rpt_4"/>
</dbReference>
<proteinExistence type="predicted"/>
<dbReference type="Proteomes" id="UP000419144">
    <property type="component" value="Unassembled WGS sequence"/>
</dbReference>
<evidence type="ECO:0000256" key="5">
    <source>
        <dbReference type="ARBA" id="ARBA00022833"/>
    </source>
</evidence>
<dbReference type="PROSITE" id="PS00518">
    <property type="entry name" value="ZF_RING_1"/>
    <property type="match status" value="1"/>
</dbReference>
<dbReference type="SUPFAM" id="SSF52058">
    <property type="entry name" value="L domain-like"/>
    <property type="match status" value="1"/>
</dbReference>
<dbReference type="InterPro" id="IPR006553">
    <property type="entry name" value="Leu-rich_rpt_Cys-con_subtyp"/>
</dbReference>
<evidence type="ECO:0000313" key="8">
    <source>
        <dbReference type="EMBL" id="GET85860.1"/>
    </source>
</evidence>
<dbReference type="SMART" id="SM00184">
    <property type="entry name" value="RING"/>
    <property type="match status" value="1"/>
</dbReference>
<feature type="domain" description="RING-type" evidence="7">
    <location>
        <begin position="76"/>
        <end position="115"/>
    </location>
</feature>
<evidence type="ECO:0000256" key="2">
    <source>
        <dbReference type="ARBA" id="ARBA00022723"/>
    </source>
</evidence>
<dbReference type="InterPro" id="IPR013083">
    <property type="entry name" value="Znf_RING/FYVE/PHD"/>
</dbReference>
<dbReference type="InterPro" id="IPR050836">
    <property type="entry name" value="SDS22/Internalin_LRR"/>
</dbReference>
<keyword evidence="9" id="KW-1185">Reference proteome</keyword>
<accession>A0A640K8G8</accession>
<dbReference type="OrthoDB" id="262004at2759"/>
<dbReference type="InterPro" id="IPR018957">
    <property type="entry name" value="Znf_C3HC4_RING-type"/>
</dbReference>
<dbReference type="InterPro" id="IPR001841">
    <property type="entry name" value="Znf_RING"/>
</dbReference>
<dbReference type="InterPro" id="IPR032675">
    <property type="entry name" value="LRR_dom_sf"/>
</dbReference>
<dbReference type="InterPro" id="IPR001611">
    <property type="entry name" value="Leu-rich_rpt"/>
</dbReference>
<sequence length="675" mass="73316">MWHQHRRSLPVSLFHVSHVPSTSSSSSVTEASTPTDDAIAVTPADRADLPLPPCDSRDTPRSLAFRELSMHRSFLCHVCCEPLFRAMSSGVCGHHMCEACYLKMSVSGTATCPLCGRNGLWSVDAEHSKCVRDTVEARLRESAVALLCDAYPALSSDCVGDTVDSCLDRSCLTVDLQQARQYLAAVPPYGVGAACTSLAALHEVRKDAAVFSLRVEGPWLTSCDLARRFLQLRVLVVCDSADLDSLRGVECAPLLERLTVERCGLVDASGIDACRYLTYLHFRECPRLSHLGWNQIRSRKSSHQESSGQDGYCSALCSVSVFCCPGFESISSISAAPNLRELRVPCTRINSLVALRGCDRLEVLDVGGCRQVCCIAALRGAKSLRYLDLSNTSLSDIAALSQCTALERVNLNGCLQLHSLDGLEGCAELRELQASRTSIESLMGLRLCRALRKVDVSGCAALTDAAALTHLSQLTHVNLSFTAVDDVSSLSYYNGLESVRLRGCRHVRVYSPPHNFDDEPRLRSLDLSNTDVCSISEWGRCPPRLEKLRMNGCTGLSDISVLESSTQLKIVDLGNTSVDNISPLVSCAVALEELRMRGCTGLSDVSILQSACRLKVVDLDGTNVRSASPLRLAASELEELRINGVTYQTEVPILRSTGTQLRRNVANIGPSSRSL</sequence>
<dbReference type="EMBL" id="BLBS01000006">
    <property type="protein sequence ID" value="GET85860.1"/>
    <property type="molecule type" value="Genomic_DNA"/>
</dbReference>
<dbReference type="VEuPathDB" id="TriTrypDB:LtaPh_0513200"/>
<evidence type="ECO:0000256" key="3">
    <source>
        <dbReference type="ARBA" id="ARBA00022737"/>
    </source>
</evidence>
<evidence type="ECO:0000259" key="7">
    <source>
        <dbReference type="PROSITE" id="PS50089"/>
    </source>
</evidence>
<dbReference type="PROSITE" id="PS50089">
    <property type="entry name" value="ZF_RING_2"/>
    <property type="match status" value="1"/>
</dbReference>
<dbReference type="Pfam" id="PF12799">
    <property type="entry name" value="LRR_4"/>
    <property type="match status" value="1"/>
</dbReference>
<dbReference type="PANTHER" id="PTHR46652:SF3">
    <property type="entry name" value="LEUCINE-RICH REPEAT-CONTAINING PROTEIN 9"/>
    <property type="match status" value="1"/>
</dbReference>
<keyword evidence="4 6" id="KW-0863">Zinc-finger</keyword>
<gene>
    <name evidence="8" type="ORF">LtaPh_0513200</name>
</gene>
<dbReference type="GO" id="GO:0008270">
    <property type="term" value="F:zinc ion binding"/>
    <property type="evidence" value="ECO:0007669"/>
    <property type="project" value="UniProtKB-KW"/>
</dbReference>
<organism evidence="8 9">
    <name type="scientific">Leishmania tarentolae</name>
    <name type="common">Sauroleishmania tarentolae</name>
    <dbReference type="NCBI Taxonomy" id="5689"/>
    <lineage>
        <taxon>Eukaryota</taxon>
        <taxon>Discoba</taxon>
        <taxon>Euglenozoa</taxon>
        <taxon>Kinetoplastea</taxon>
        <taxon>Metakinetoplastina</taxon>
        <taxon>Trypanosomatida</taxon>
        <taxon>Trypanosomatidae</taxon>
        <taxon>Leishmaniinae</taxon>
        <taxon>Leishmania</taxon>
        <taxon>lizard Leishmania</taxon>
    </lineage>
</organism>
<dbReference type="Gene3D" id="3.30.40.10">
    <property type="entry name" value="Zinc/RING finger domain, C3HC4 (zinc finger)"/>
    <property type="match status" value="1"/>
</dbReference>
<dbReference type="InterPro" id="IPR017907">
    <property type="entry name" value="Znf_RING_CS"/>
</dbReference>
<dbReference type="AlphaFoldDB" id="A0A640K8G8"/>
<dbReference type="SMART" id="SM00367">
    <property type="entry name" value="LRR_CC"/>
    <property type="match status" value="5"/>
</dbReference>
<evidence type="ECO:0000256" key="4">
    <source>
        <dbReference type="ARBA" id="ARBA00022771"/>
    </source>
</evidence>
<name>A0A640K8G8_LEITA</name>
<dbReference type="PANTHER" id="PTHR46652">
    <property type="entry name" value="LEUCINE-RICH REPEAT AND IQ DOMAIN-CONTAINING PROTEIN 1-RELATED"/>
    <property type="match status" value="1"/>
</dbReference>
<keyword evidence="1" id="KW-0433">Leucine-rich repeat</keyword>
<evidence type="ECO:0000256" key="6">
    <source>
        <dbReference type="PROSITE-ProRule" id="PRU00175"/>
    </source>
</evidence>